<dbReference type="RefSeq" id="WP_090675915.1">
    <property type="nucleotide sequence ID" value="NZ_FNIT01000009.1"/>
</dbReference>
<dbReference type="Pfam" id="PF07750">
    <property type="entry name" value="GcrA"/>
    <property type="match status" value="1"/>
</dbReference>
<organism evidence="1 2">
    <name type="scientific">Aureimonas jatrophae</name>
    <dbReference type="NCBI Taxonomy" id="1166073"/>
    <lineage>
        <taxon>Bacteria</taxon>
        <taxon>Pseudomonadati</taxon>
        <taxon>Pseudomonadota</taxon>
        <taxon>Alphaproteobacteria</taxon>
        <taxon>Hyphomicrobiales</taxon>
        <taxon>Aurantimonadaceae</taxon>
        <taxon>Aureimonas</taxon>
    </lineage>
</organism>
<dbReference type="Proteomes" id="UP000198793">
    <property type="component" value="Unassembled WGS sequence"/>
</dbReference>
<name>A0A1H0L6D5_9HYPH</name>
<dbReference type="STRING" id="1166073.SAMN05192530_10957"/>
<dbReference type="InterPro" id="IPR011681">
    <property type="entry name" value="GcrA"/>
</dbReference>
<gene>
    <name evidence="1" type="ORF">SAMN05192530_10957</name>
</gene>
<evidence type="ECO:0000313" key="2">
    <source>
        <dbReference type="Proteomes" id="UP000198793"/>
    </source>
</evidence>
<dbReference type="OrthoDB" id="9798071at2"/>
<reference evidence="1 2" key="1">
    <citation type="submission" date="2016-10" db="EMBL/GenBank/DDBJ databases">
        <authorList>
            <person name="de Groot N.N."/>
        </authorList>
    </citation>
    <scope>NUCLEOTIDE SEQUENCE [LARGE SCALE GENOMIC DNA]</scope>
    <source>
        <strain evidence="2">L7-484,KACC 16230,DSM 25025</strain>
    </source>
</reference>
<keyword evidence="2" id="KW-1185">Reference proteome</keyword>
<proteinExistence type="predicted"/>
<evidence type="ECO:0000313" key="1">
    <source>
        <dbReference type="EMBL" id="SDO63642.1"/>
    </source>
</evidence>
<sequence length="193" mass="20626">MSWTDERIDSLKRLWGDGLSASQIASQLGGVSRNAVIGKVHRLKLESRIKPPVETLKREALLEGAAMQAVAAAEVAPPAPPPLPRLVVSTPAPAAPAPLPRFVAPAIEMPEPDGSALGAVAEVQASAGVVEAAPATRNLTLIQLSERTCKWPLGDPLSDEFRFCGNHSRDASPYCAYHARLAFQPASERRRVR</sequence>
<accession>A0A1H0L6D5</accession>
<dbReference type="Gene3D" id="1.10.10.60">
    <property type="entry name" value="Homeodomain-like"/>
    <property type="match status" value="1"/>
</dbReference>
<dbReference type="EMBL" id="FNIT01000009">
    <property type="protein sequence ID" value="SDO63642.1"/>
    <property type="molecule type" value="Genomic_DNA"/>
</dbReference>
<protein>
    <submittedName>
        <fullName evidence="1">Global cell cycle regulator GcrA</fullName>
    </submittedName>
</protein>
<dbReference type="AlphaFoldDB" id="A0A1H0L6D5"/>